<reference evidence="1 2" key="1">
    <citation type="journal article" date="2022" name="Plant J.">
        <title>Chromosome-level genome of Camellia lanceoleosa provides a valuable resource for understanding genome evolution and self-incompatibility.</title>
        <authorList>
            <person name="Gong W."/>
            <person name="Xiao S."/>
            <person name="Wang L."/>
            <person name="Liao Z."/>
            <person name="Chang Y."/>
            <person name="Mo W."/>
            <person name="Hu G."/>
            <person name="Li W."/>
            <person name="Zhao G."/>
            <person name="Zhu H."/>
            <person name="Hu X."/>
            <person name="Ji K."/>
            <person name="Xiang X."/>
            <person name="Song Q."/>
            <person name="Yuan D."/>
            <person name="Jin S."/>
            <person name="Zhang L."/>
        </authorList>
    </citation>
    <scope>NUCLEOTIDE SEQUENCE [LARGE SCALE GENOMIC DNA]</scope>
    <source>
        <strain evidence="1">SQ_2022a</strain>
    </source>
</reference>
<dbReference type="EMBL" id="CM045759">
    <property type="protein sequence ID" value="KAI8018905.1"/>
    <property type="molecule type" value="Genomic_DNA"/>
</dbReference>
<name>A0ACC0I0U2_9ERIC</name>
<accession>A0ACC0I0U2</accession>
<proteinExistence type="predicted"/>
<evidence type="ECO:0000313" key="2">
    <source>
        <dbReference type="Proteomes" id="UP001060215"/>
    </source>
</evidence>
<keyword evidence="1" id="KW-0808">Transferase</keyword>
<comment type="caution">
    <text evidence="1">The sequence shown here is derived from an EMBL/GenBank/DDBJ whole genome shotgun (WGS) entry which is preliminary data.</text>
</comment>
<sequence length="102" mass="11354">MGVCCAGLRVVCKHLGKSRSASAVPCFGSIQENRNDDSFLQQQDGIQSAILHCKRSFNEQKSKDSNLSILFRSMSDTSHEKSMNMSIKCSMKYSEELKETGI</sequence>
<keyword evidence="2" id="KW-1185">Reference proteome</keyword>
<protein>
    <submittedName>
        <fullName evidence="1">Membrane-associated kinase regulator 2</fullName>
    </submittedName>
</protein>
<gene>
    <name evidence="1" type="ORF">LOK49_LG04G03195</name>
</gene>
<dbReference type="Proteomes" id="UP001060215">
    <property type="component" value="Chromosome 2"/>
</dbReference>
<organism evidence="1 2">
    <name type="scientific">Camellia lanceoleosa</name>
    <dbReference type="NCBI Taxonomy" id="1840588"/>
    <lineage>
        <taxon>Eukaryota</taxon>
        <taxon>Viridiplantae</taxon>
        <taxon>Streptophyta</taxon>
        <taxon>Embryophyta</taxon>
        <taxon>Tracheophyta</taxon>
        <taxon>Spermatophyta</taxon>
        <taxon>Magnoliopsida</taxon>
        <taxon>eudicotyledons</taxon>
        <taxon>Gunneridae</taxon>
        <taxon>Pentapetalae</taxon>
        <taxon>asterids</taxon>
        <taxon>Ericales</taxon>
        <taxon>Theaceae</taxon>
        <taxon>Camellia</taxon>
    </lineage>
</organism>
<evidence type="ECO:0000313" key="1">
    <source>
        <dbReference type="EMBL" id="KAI8018905.1"/>
    </source>
</evidence>
<keyword evidence="1" id="KW-0418">Kinase</keyword>